<keyword evidence="1" id="KW-0812">Transmembrane</keyword>
<dbReference type="Proteomes" id="UP000298138">
    <property type="component" value="Unassembled WGS sequence"/>
</dbReference>
<dbReference type="Pfam" id="PF05024">
    <property type="entry name" value="Gpi1"/>
    <property type="match status" value="1"/>
</dbReference>
<dbReference type="AlphaFoldDB" id="A0A4S2N4T2"/>
<keyword evidence="3" id="KW-1185">Reference proteome</keyword>
<evidence type="ECO:0000313" key="3">
    <source>
        <dbReference type="Proteomes" id="UP000298138"/>
    </source>
</evidence>
<name>A0A4S2N4T2_9PEZI</name>
<dbReference type="OrthoDB" id="70250at2759"/>
<keyword evidence="1" id="KW-1133">Transmembrane helix</keyword>
<dbReference type="GO" id="GO:0005783">
    <property type="term" value="C:endoplasmic reticulum"/>
    <property type="evidence" value="ECO:0007669"/>
    <property type="project" value="TreeGrafter"/>
</dbReference>
<evidence type="ECO:0000256" key="1">
    <source>
        <dbReference type="SAM" id="Phobius"/>
    </source>
</evidence>
<feature type="transmembrane region" description="Helical" evidence="1">
    <location>
        <begin position="617"/>
        <end position="642"/>
    </location>
</feature>
<organism evidence="2 3">
    <name type="scientific">Ascodesmis nigricans</name>
    <dbReference type="NCBI Taxonomy" id="341454"/>
    <lineage>
        <taxon>Eukaryota</taxon>
        <taxon>Fungi</taxon>
        <taxon>Dikarya</taxon>
        <taxon>Ascomycota</taxon>
        <taxon>Pezizomycotina</taxon>
        <taxon>Pezizomycetes</taxon>
        <taxon>Pezizales</taxon>
        <taxon>Ascodesmidaceae</taxon>
        <taxon>Ascodesmis</taxon>
    </lineage>
</organism>
<feature type="transmembrane region" description="Helical" evidence="1">
    <location>
        <begin position="45"/>
        <end position="64"/>
    </location>
</feature>
<sequence length="789" mass="90858">MRPLLLAIIIFIAGYFTARYSLITQVIDLSISAWERGVVGRATKAFLILSIFFFLFCIPIERIVARDPSVVSRKYISTRTTATTRKLLMGPPPSDDLMRIFWPLDISRSSALSAPSSSTTISIMANPQPGVLVGWRNSAMDIFVVAVLTGLNSARIENELRSRTLFRKTTHNLDRMFQLCGRNQLHVLGELNGNPPPDDRLFSPDYIHAFTYKTSRLPRIWCPPGSGITLQVILFNRPYPRQMEYLMLNPICLVLEDKPKDDEDEILEDQDEREERIKQKELIEKLKLHSVAKRALTEKEQSLQRIIDQINCSYETRDLIVENAALLASRRQRRALSVSERVVESAQSAWKSFLRMCVETAKFLWPFITTAFVCIMLFWRCLADILLQLLEWRLRPEYAAFKDISATAQQIDIRLQQFCYWPLQYVTLRRRKGDWDSVTTSHPDYIRFYNSLWLVANDIIIGIALGSYIIENAAAVAYGIDYYLRVYTVEGIKHMIHWLMDQPLGLKLNNDLAKFLGDLFLWVVDYWAGTMTSLRPHLPYIIYAIGISSFAGASMPIALFSDLLSLLTLHILSFYIASARIYNWQLTIILSLFHLFRGKKRNVLRNRIDACDYGLDQLLVGSVLFTLLIFLLPTVLVFYILFATARTAIISLKASLETCLAFLNHFPLFALMLRVKDPQRLPGGIRFELHDTTEVSCAFGNEPDAPASYILLKSTPLTVTQIFDQYFQLALRIRKHYISPHVILCLVTGRFVPPLHRRNLYSMQYSMLPTRRASMWEVWSKVQGEERRD</sequence>
<feature type="transmembrane region" description="Helical" evidence="1">
    <location>
        <begin position="540"/>
        <end position="560"/>
    </location>
</feature>
<feature type="transmembrane region" description="Helical" evidence="1">
    <location>
        <begin position="572"/>
        <end position="596"/>
    </location>
</feature>
<dbReference type="GO" id="GO:0006506">
    <property type="term" value="P:GPI anchor biosynthetic process"/>
    <property type="evidence" value="ECO:0007669"/>
    <property type="project" value="InterPro"/>
</dbReference>
<feature type="transmembrane region" description="Helical" evidence="1">
    <location>
        <begin position="363"/>
        <end position="387"/>
    </location>
</feature>
<dbReference type="STRING" id="341454.A0A4S2N4T2"/>
<dbReference type="InParanoid" id="A0A4S2N4T2"/>
<dbReference type="PANTHER" id="PTHR21329:SF3">
    <property type="entry name" value="PHOSPHATIDYLINOSITOL N-ACETYLGLUCOSAMINYLTRANSFERASE SUBUNIT Q"/>
    <property type="match status" value="1"/>
</dbReference>
<proteinExistence type="predicted"/>
<evidence type="ECO:0000313" key="2">
    <source>
        <dbReference type="EMBL" id="TGZ84269.1"/>
    </source>
</evidence>
<dbReference type="PANTHER" id="PTHR21329">
    <property type="entry name" value="PHOSPHATIDYLINOSITOL N-ACETYLGLUCOSAMINYLTRANSFERASE SUBUNIT Q-RELATED"/>
    <property type="match status" value="1"/>
</dbReference>
<gene>
    <name evidence="2" type="ORF">EX30DRAFT_381798</name>
</gene>
<keyword evidence="1" id="KW-0472">Membrane</keyword>
<reference evidence="2 3" key="1">
    <citation type="submission" date="2019-04" db="EMBL/GenBank/DDBJ databases">
        <title>Comparative genomics and transcriptomics to analyze fruiting body development in filamentous ascomycetes.</title>
        <authorList>
            <consortium name="DOE Joint Genome Institute"/>
            <person name="Lutkenhaus R."/>
            <person name="Traeger S."/>
            <person name="Breuer J."/>
            <person name="Kuo A."/>
            <person name="Lipzen A."/>
            <person name="Pangilinan J."/>
            <person name="Dilworth D."/>
            <person name="Sandor L."/>
            <person name="Poggeler S."/>
            <person name="Barry K."/>
            <person name="Grigoriev I.V."/>
            <person name="Nowrousian M."/>
        </authorList>
    </citation>
    <scope>NUCLEOTIDE SEQUENCE [LARGE SCALE GENOMIC DNA]</scope>
    <source>
        <strain evidence="2 3">CBS 389.68</strain>
    </source>
</reference>
<dbReference type="EMBL" id="ML220113">
    <property type="protein sequence ID" value="TGZ84269.1"/>
    <property type="molecule type" value="Genomic_DNA"/>
</dbReference>
<protein>
    <submittedName>
        <fullName evidence="2">Gpi1-domain-containing protein</fullName>
    </submittedName>
</protein>
<feature type="transmembrane region" description="Helical" evidence="1">
    <location>
        <begin position="451"/>
        <end position="470"/>
    </location>
</feature>
<accession>A0A4S2N4T2</accession>
<dbReference type="InterPro" id="IPR007720">
    <property type="entry name" value="PigQ/GPI1"/>
</dbReference>
<dbReference type="GO" id="GO:0016020">
    <property type="term" value="C:membrane"/>
    <property type="evidence" value="ECO:0007669"/>
    <property type="project" value="InterPro"/>
</dbReference>